<name>A0A6F8T776_9GAMM</name>
<dbReference type="RefSeq" id="WP_173237365.1">
    <property type="nucleotide sequence ID" value="NZ_AP022839.1"/>
</dbReference>
<keyword evidence="2" id="KW-1185">Reference proteome</keyword>
<accession>A0A6F8T776</accession>
<organism evidence="1 2">
    <name type="scientific">Legionella antarctica</name>
    <dbReference type="NCBI Taxonomy" id="2708020"/>
    <lineage>
        <taxon>Bacteria</taxon>
        <taxon>Pseudomonadati</taxon>
        <taxon>Pseudomonadota</taxon>
        <taxon>Gammaproteobacteria</taxon>
        <taxon>Legionellales</taxon>
        <taxon>Legionellaceae</taxon>
        <taxon>Legionella</taxon>
    </lineage>
</organism>
<dbReference type="EMBL" id="AP022839">
    <property type="protein sequence ID" value="BCA95882.1"/>
    <property type="molecule type" value="Genomic_DNA"/>
</dbReference>
<reference evidence="1" key="1">
    <citation type="journal article" date="2020" name="Microbiol. Resour. Announc.">
        <title>Complete Genome Sequence of Novel Psychrotolerant Legionella Strain TUM19329, Isolated from Antarctic Lake Sediment.</title>
        <authorList>
            <person name="Shimada S."/>
            <person name="Nakai R."/>
            <person name="Aoki K."/>
            <person name="Shimoeda N."/>
            <person name="Ohno G."/>
            <person name="Miyazaki Y."/>
            <person name="Kudoh S."/>
            <person name="Imura S."/>
            <person name="Watanabe K."/>
            <person name="Ishii Y."/>
            <person name="Tateda K."/>
        </authorList>
    </citation>
    <scope>NUCLEOTIDE SEQUENCE [LARGE SCALE GENOMIC DNA]</scope>
    <source>
        <strain evidence="1">TUM19329</strain>
    </source>
</reference>
<evidence type="ECO:0000313" key="2">
    <source>
        <dbReference type="Proteomes" id="UP000502894"/>
    </source>
</evidence>
<dbReference type="Proteomes" id="UP000502894">
    <property type="component" value="Chromosome"/>
</dbReference>
<dbReference type="AlphaFoldDB" id="A0A6F8T776"/>
<dbReference type="KEGG" id="lant:TUM19329_22430"/>
<protein>
    <submittedName>
        <fullName evidence="1">Uncharacterized protein</fullName>
    </submittedName>
</protein>
<proteinExistence type="predicted"/>
<gene>
    <name evidence="1" type="ORF">TUM19329_22430</name>
</gene>
<sequence length="215" mass="24569">MTFDDKNNIIEVCVFESYLAKYFLEHPEIFQPLINKILEAIDHVITSNSDSSMFNRLLFSVFSQLREECPGIENMSALKESKSLVAFDTFCKYFNESVMSLPSVKLPETDHKNPIKIASLSSLAQYSLFTSQKHGEAILLEKMRPSYLFSDRNRGVTEIDCSHNEEETRNLGILSSQDTPEDLTSFFLSPHFPSRQYYKPQENSVMALCGYSCPS</sequence>
<evidence type="ECO:0000313" key="1">
    <source>
        <dbReference type="EMBL" id="BCA95882.1"/>
    </source>
</evidence>